<reference evidence="3" key="1">
    <citation type="journal article" date="2019" name="Int. J. Syst. Evol. Microbiol.">
        <title>The Global Catalogue of Microorganisms (GCM) 10K type strain sequencing project: providing services to taxonomists for standard genome sequencing and annotation.</title>
        <authorList>
            <consortium name="The Broad Institute Genomics Platform"/>
            <consortium name="The Broad Institute Genome Sequencing Center for Infectious Disease"/>
            <person name="Wu L."/>
            <person name="Ma J."/>
        </authorList>
    </citation>
    <scope>NUCLEOTIDE SEQUENCE [LARGE SCALE GENOMIC DNA]</scope>
    <source>
        <strain evidence="3">CCUG 52537</strain>
    </source>
</reference>
<evidence type="ECO:0000313" key="2">
    <source>
        <dbReference type="EMBL" id="MFD0849629.1"/>
    </source>
</evidence>
<feature type="region of interest" description="Disordered" evidence="1">
    <location>
        <begin position="168"/>
        <end position="209"/>
    </location>
</feature>
<evidence type="ECO:0000313" key="3">
    <source>
        <dbReference type="Proteomes" id="UP001597124"/>
    </source>
</evidence>
<dbReference type="RefSeq" id="WP_381492477.1">
    <property type="nucleotide sequence ID" value="NZ_JBHTIK010000011.1"/>
</dbReference>
<evidence type="ECO:0000256" key="1">
    <source>
        <dbReference type="SAM" id="MobiDB-lite"/>
    </source>
</evidence>
<dbReference type="Proteomes" id="UP001597124">
    <property type="component" value="Unassembled WGS sequence"/>
</dbReference>
<feature type="compositionally biased region" description="Low complexity" evidence="1">
    <location>
        <begin position="183"/>
        <end position="196"/>
    </location>
</feature>
<keyword evidence="3" id="KW-1185">Reference proteome</keyword>
<protein>
    <submittedName>
        <fullName evidence="2">Uncharacterized protein</fullName>
    </submittedName>
</protein>
<gene>
    <name evidence="2" type="ORF">ACFQ00_14935</name>
</gene>
<accession>A0ABW3C570</accession>
<proteinExistence type="predicted"/>
<sequence length="262" mass="28290">MSDLMEKKPKFERVPSKIQFPYTDMSDAIAVADGMLKGGGVALSRDQLAAAMGLAPGGGGFATKISTARIFGVLDAVGGKYQLTELGHEIIDAARQQDARVRAFLNVELYKRAYDEFRGKLLPPRPHGLEAAFINFGVTSKNVKAARLAFEKSARMAGFYPGGNEDRLVMPFGQAGPPPPAPDGQNPAQAPSADPVENPPPPPAQPVPALHRSILGMLEELPAPKTEWSKEDQADWLQALATMFQVIYKSDSKGSIRIEYSE</sequence>
<organism evidence="2 3">
    <name type="scientific">Sphingosinicella xenopeptidilytica</name>
    <dbReference type="NCBI Taxonomy" id="364098"/>
    <lineage>
        <taxon>Bacteria</taxon>
        <taxon>Pseudomonadati</taxon>
        <taxon>Pseudomonadota</taxon>
        <taxon>Alphaproteobacteria</taxon>
        <taxon>Sphingomonadales</taxon>
        <taxon>Sphingosinicellaceae</taxon>
        <taxon>Sphingosinicella</taxon>
    </lineage>
</organism>
<comment type="caution">
    <text evidence="2">The sequence shown here is derived from an EMBL/GenBank/DDBJ whole genome shotgun (WGS) entry which is preliminary data.</text>
</comment>
<feature type="compositionally biased region" description="Pro residues" evidence="1">
    <location>
        <begin position="197"/>
        <end position="206"/>
    </location>
</feature>
<name>A0ABW3C570_SPHXN</name>
<dbReference type="EMBL" id="JBHTIK010000011">
    <property type="protein sequence ID" value="MFD0849629.1"/>
    <property type="molecule type" value="Genomic_DNA"/>
</dbReference>